<proteinExistence type="predicted"/>
<reference evidence="1 2" key="1">
    <citation type="submission" date="2019-06" db="EMBL/GenBank/DDBJ databases">
        <authorList>
            <person name="Yang Y."/>
        </authorList>
    </citation>
    <scope>NUCLEOTIDE SEQUENCE [LARGE SCALE GENOMIC DNA]</scope>
    <source>
        <strain evidence="1 2">BIT-26</strain>
    </source>
</reference>
<evidence type="ECO:0000313" key="1">
    <source>
        <dbReference type="EMBL" id="TPW41748.1"/>
    </source>
</evidence>
<gene>
    <name evidence="1" type="ORF">FKM52_13430</name>
</gene>
<name>A0A506V7X1_9GAMM</name>
<dbReference type="OrthoDB" id="6556279at2"/>
<organism evidence="1 2">
    <name type="scientific">Mixta tenebrionis</name>
    <dbReference type="NCBI Taxonomy" id="2562439"/>
    <lineage>
        <taxon>Bacteria</taxon>
        <taxon>Pseudomonadati</taxon>
        <taxon>Pseudomonadota</taxon>
        <taxon>Gammaproteobacteria</taxon>
        <taxon>Enterobacterales</taxon>
        <taxon>Erwiniaceae</taxon>
        <taxon>Mixta</taxon>
    </lineage>
</organism>
<accession>A0A506V7X1</accession>
<dbReference type="EMBL" id="VHQI01000007">
    <property type="protein sequence ID" value="TPW41748.1"/>
    <property type="molecule type" value="Genomic_DNA"/>
</dbReference>
<dbReference type="Proteomes" id="UP000319523">
    <property type="component" value="Unassembled WGS sequence"/>
</dbReference>
<keyword evidence="2" id="KW-1185">Reference proteome</keyword>
<comment type="caution">
    <text evidence="1">The sequence shown here is derived from an EMBL/GenBank/DDBJ whole genome shotgun (WGS) entry which is preliminary data.</text>
</comment>
<sequence>MSWYDDLQCQVEKCICHAPNPLMSEMLADIGVEAMINQNEDRRYLPCARRTLVSRLRRYLLRL</sequence>
<protein>
    <submittedName>
        <fullName evidence="1">Uncharacterized protein</fullName>
    </submittedName>
</protein>
<dbReference type="RefSeq" id="WP_141176685.1">
    <property type="nucleotide sequence ID" value="NZ_JBHUFX010000022.1"/>
</dbReference>
<dbReference type="AlphaFoldDB" id="A0A506V7X1"/>
<evidence type="ECO:0000313" key="2">
    <source>
        <dbReference type="Proteomes" id="UP000319523"/>
    </source>
</evidence>